<evidence type="ECO:0000313" key="3">
    <source>
        <dbReference type="Proteomes" id="UP001305647"/>
    </source>
</evidence>
<dbReference type="EMBL" id="MU863629">
    <property type="protein sequence ID" value="KAK4103284.1"/>
    <property type="molecule type" value="Genomic_DNA"/>
</dbReference>
<reference evidence="2" key="2">
    <citation type="submission" date="2023-05" db="EMBL/GenBank/DDBJ databases">
        <authorList>
            <consortium name="Lawrence Berkeley National Laboratory"/>
            <person name="Steindorff A."/>
            <person name="Hensen N."/>
            <person name="Bonometti L."/>
            <person name="Westerberg I."/>
            <person name="Brannstrom I.O."/>
            <person name="Guillou S."/>
            <person name="Cros-Aarteil S."/>
            <person name="Calhoun S."/>
            <person name="Haridas S."/>
            <person name="Kuo A."/>
            <person name="Mondo S."/>
            <person name="Pangilinan J."/>
            <person name="Riley R."/>
            <person name="Labutti K."/>
            <person name="Andreopoulos B."/>
            <person name="Lipzen A."/>
            <person name="Chen C."/>
            <person name="Yanf M."/>
            <person name="Daum C."/>
            <person name="Ng V."/>
            <person name="Clum A."/>
            <person name="Ohm R."/>
            <person name="Martin F."/>
            <person name="Silar P."/>
            <person name="Natvig D."/>
            <person name="Lalanne C."/>
            <person name="Gautier V."/>
            <person name="Ament-Velasquez S.L."/>
            <person name="Kruys A."/>
            <person name="Hutchinson M.I."/>
            <person name="Powell A.J."/>
            <person name="Barry K."/>
            <person name="Miller A.N."/>
            <person name="Grigoriev I.V."/>
            <person name="Debuchy R."/>
            <person name="Gladieux P."/>
            <person name="Thoren M.H."/>
            <person name="Johannesson H."/>
        </authorList>
    </citation>
    <scope>NUCLEOTIDE SEQUENCE</scope>
    <source>
        <strain evidence="2">CBS 757.83</strain>
    </source>
</reference>
<dbReference type="Proteomes" id="UP001305647">
    <property type="component" value="Unassembled WGS sequence"/>
</dbReference>
<evidence type="ECO:0000256" key="1">
    <source>
        <dbReference type="SAM" id="MobiDB-lite"/>
    </source>
</evidence>
<keyword evidence="3" id="KW-1185">Reference proteome</keyword>
<organism evidence="2 3">
    <name type="scientific">Parathielavia hyrcaniae</name>
    <dbReference type="NCBI Taxonomy" id="113614"/>
    <lineage>
        <taxon>Eukaryota</taxon>
        <taxon>Fungi</taxon>
        <taxon>Dikarya</taxon>
        <taxon>Ascomycota</taxon>
        <taxon>Pezizomycotina</taxon>
        <taxon>Sordariomycetes</taxon>
        <taxon>Sordariomycetidae</taxon>
        <taxon>Sordariales</taxon>
        <taxon>Chaetomiaceae</taxon>
        <taxon>Parathielavia</taxon>
    </lineage>
</organism>
<accession>A0AAN6Q483</accession>
<proteinExistence type="predicted"/>
<evidence type="ECO:0000313" key="2">
    <source>
        <dbReference type="EMBL" id="KAK4103284.1"/>
    </source>
</evidence>
<gene>
    <name evidence="2" type="ORF">N658DRAFT_307576</name>
</gene>
<feature type="region of interest" description="Disordered" evidence="1">
    <location>
        <begin position="146"/>
        <end position="191"/>
    </location>
</feature>
<protein>
    <submittedName>
        <fullName evidence="2">Uncharacterized protein</fullName>
    </submittedName>
</protein>
<name>A0AAN6Q483_9PEZI</name>
<comment type="caution">
    <text evidence="2">The sequence shown here is derived from an EMBL/GenBank/DDBJ whole genome shotgun (WGS) entry which is preliminary data.</text>
</comment>
<reference evidence="2" key="1">
    <citation type="journal article" date="2023" name="Mol. Phylogenet. Evol.">
        <title>Genome-scale phylogeny and comparative genomics of the fungal order Sordariales.</title>
        <authorList>
            <person name="Hensen N."/>
            <person name="Bonometti L."/>
            <person name="Westerberg I."/>
            <person name="Brannstrom I.O."/>
            <person name="Guillou S."/>
            <person name="Cros-Aarteil S."/>
            <person name="Calhoun S."/>
            <person name="Haridas S."/>
            <person name="Kuo A."/>
            <person name="Mondo S."/>
            <person name="Pangilinan J."/>
            <person name="Riley R."/>
            <person name="LaButti K."/>
            <person name="Andreopoulos B."/>
            <person name="Lipzen A."/>
            <person name="Chen C."/>
            <person name="Yan M."/>
            <person name="Daum C."/>
            <person name="Ng V."/>
            <person name="Clum A."/>
            <person name="Steindorff A."/>
            <person name="Ohm R.A."/>
            <person name="Martin F."/>
            <person name="Silar P."/>
            <person name="Natvig D.O."/>
            <person name="Lalanne C."/>
            <person name="Gautier V."/>
            <person name="Ament-Velasquez S.L."/>
            <person name="Kruys A."/>
            <person name="Hutchinson M.I."/>
            <person name="Powell A.J."/>
            <person name="Barry K."/>
            <person name="Miller A.N."/>
            <person name="Grigoriev I.V."/>
            <person name="Debuchy R."/>
            <person name="Gladieux P."/>
            <person name="Hiltunen Thoren M."/>
            <person name="Johannesson H."/>
        </authorList>
    </citation>
    <scope>NUCLEOTIDE SEQUENCE</scope>
    <source>
        <strain evidence="2">CBS 757.83</strain>
    </source>
</reference>
<dbReference type="AlphaFoldDB" id="A0AAN6Q483"/>
<sequence length="191" mass="20321">MKQILLPVCSSRRSNLEPEIPNTGGSDASCGIVTTKYHDLPITAANCRFSIDFNLLHLRPFPSLDLGLSVVRVRHGPFDHSGLHKPENAASLTVVCCSSALHLCMLWSGSSVFKLLGGRMIGPPNLLGQGSRIFIVPPSSDIGSGLPNETTSLLNRDSLPQHTQHPTGKSLVDPGISTGPGLQPCTHTSKV</sequence>
<feature type="compositionally biased region" description="Polar residues" evidence="1">
    <location>
        <begin position="147"/>
        <end position="167"/>
    </location>
</feature>